<feature type="signal peptide" evidence="1">
    <location>
        <begin position="1"/>
        <end position="19"/>
    </location>
</feature>
<dbReference type="Gene3D" id="1.10.760.10">
    <property type="entry name" value="Cytochrome c-like domain"/>
    <property type="match status" value="1"/>
</dbReference>
<dbReference type="GO" id="GO:0020037">
    <property type="term" value="F:heme binding"/>
    <property type="evidence" value="ECO:0007669"/>
    <property type="project" value="InterPro"/>
</dbReference>
<organism evidence="2 3">
    <name type="scientific">Phenylobacterium montanum</name>
    <dbReference type="NCBI Taxonomy" id="2823693"/>
    <lineage>
        <taxon>Bacteria</taxon>
        <taxon>Pseudomonadati</taxon>
        <taxon>Pseudomonadota</taxon>
        <taxon>Alphaproteobacteria</taxon>
        <taxon>Caulobacterales</taxon>
        <taxon>Caulobacteraceae</taxon>
        <taxon>Phenylobacterium</taxon>
    </lineage>
</organism>
<dbReference type="InterPro" id="IPR036909">
    <property type="entry name" value="Cyt_c-like_dom_sf"/>
</dbReference>
<evidence type="ECO:0000256" key="1">
    <source>
        <dbReference type="SAM" id="SignalP"/>
    </source>
</evidence>
<dbReference type="KEGG" id="caul:KCG34_14565"/>
<dbReference type="EMBL" id="CP073078">
    <property type="protein sequence ID" value="QUD86320.1"/>
    <property type="molecule type" value="Genomic_DNA"/>
</dbReference>
<dbReference type="Proteomes" id="UP000676409">
    <property type="component" value="Chromosome"/>
</dbReference>
<dbReference type="RefSeq" id="WP_211936372.1">
    <property type="nucleotide sequence ID" value="NZ_CP073078.1"/>
</dbReference>
<evidence type="ECO:0000313" key="3">
    <source>
        <dbReference type="Proteomes" id="UP000676409"/>
    </source>
</evidence>
<name>A0A975FVZ7_9CAUL</name>
<dbReference type="SUPFAM" id="SSF46626">
    <property type="entry name" value="Cytochrome c"/>
    <property type="match status" value="1"/>
</dbReference>
<sequence>MRARLILAANLLACFAALAAGAVAAPVSYDPPAETATLPPGPNLETAQANCSACHSADYITTQPRSFKDPHAFWAAEVAKMRKAYGAQIKDEDAPKIVDYLTATMGK</sequence>
<dbReference type="AlphaFoldDB" id="A0A975FVZ7"/>
<keyword evidence="1" id="KW-0732">Signal</keyword>
<proteinExistence type="predicted"/>
<feature type="chain" id="PRO_5037560701" evidence="1">
    <location>
        <begin position="20"/>
        <end position="107"/>
    </location>
</feature>
<reference evidence="2" key="1">
    <citation type="submission" date="2021-04" db="EMBL/GenBank/DDBJ databases">
        <title>The complete genome sequence of Caulobacter sp. S6.</title>
        <authorList>
            <person name="Tang Y."/>
            <person name="Ouyang W."/>
            <person name="Liu Q."/>
            <person name="Huang B."/>
            <person name="Guo Z."/>
            <person name="Lei P."/>
        </authorList>
    </citation>
    <scope>NUCLEOTIDE SEQUENCE</scope>
    <source>
        <strain evidence="2">S6</strain>
    </source>
</reference>
<gene>
    <name evidence="2" type="ORF">KCG34_14565</name>
</gene>
<keyword evidence="3" id="KW-1185">Reference proteome</keyword>
<evidence type="ECO:0000313" key="2">
    <source>
        <dbReference type="EMBL" id="QUD86320.1"/>
    </source>
</evidence>
<protein>
    <submittedName>
        <fullName evidence="2">Cytochrome c</fullName>
    </submittedName>
</protein>
<accession>A0A975FVZ7</accession>
<dbReference type="GO" id="GO:0009055">
    <property type="term" value="F:electron transfer activity"/>
    <property type="evidence" value="ECO:0007669"/>
    <property type="project" value="InterPro"/>
</dbReference>